<sequence length="90" mass="10153">LSVPSKVQALKNLYLVQVLPVLCSKLVYTILWPVLLSSSIVAVSLPFVPSGPFCESTLHLRLRSSMDFPDQVDKLWMNLSKQQKNHQCID</sequence>
<dbReference type="Proteomes" id="UP000186922">
    <property type="component" value="Unassembled WGS sequence"/>
</dbReference>
<name>A0A1D1VX79_RAMVA</name>
<dbReference type="EMBL" id="BDGG01000013">
    <property type="protein sequence ID" value="GAV06047.1"/>
    <property type="molecule type" value="Genomic_DNA"/>
</dbReference>
<organism evidence="1 2">
    <name type="scientific">Ramazzottius varieornatus</name>
    <name type="common">Water bear</name>
    <name type="synonym">Tardigrade</name>
    <dbReference type="NCBI Taxonomy" id="947166"/>
    <lineage>
        <taxon>Eukaryota</taxon>
        <taxon>Metazoa</taxon>
        <taxon>Ecdysozoa</taxon>
        <taxon>Tardigrada</taxon>
        <taxon>Eutardigrada</taxon>
        <taxon>Parachela</taxon>
        <taxon>Hypsibioidea</taxon>
        <taxon>Ramazzottiidae</taxon>
        <taxon>Ramazzottius</taxon>
    </lineage>
</organism>
<protein>
    <submittedName>
        <fullName evidence="1">Uncharacterized protein</fullName>
    </submittedName>
</protein>
<reference evidence="1 2" key="1">
    <citation type="journal article" date="2016" name="Nat. Commun.">
        <title>Extremotolerant tardigrade genome and improved radiotolerance of human cultured cells by tardigrade-unique protein.</title>
        <authorList>
            <person name="Hashimoto T."/>
            <person name="Horikawa D.D."/>
            <person name="Saito Y."/>
            <person name="Kuwahara H."/>
            <person name="Kozuka-Hata H."/>
            <person name="Shin-I T."/>
            <person name="Minakuchi Y."/>
            <person name="Ohishi K."/>
            <person name="Motoyama A."/>
            <person name="Aizu T."/>
            <person name="Enomoto A."/>
            <person name="Kondo K."/>
            <person name="Tanaka S."/>
            <person name="Hara Y."/>
            <person name="Koshikawa S."/>
            <person name="Sagara H."/>
            <person name="Miura T."/>
            <person name="Yokobori S."/>
            <person name="Miyagawa K."/>
            <person name="Suzuki Y."/>
            <person name="Kubo T."/>
            <person name="Oyama M."/>
            <person name="Kohara Y."/>
            <person name="Fujiyama A."/>
            <person name="Arakawa K."/>
            <person name="Katayama T."/>
            <person name="Toyoda A."/>
            <person name="Kunieda T."/>
        </authorList>
    </citation>
    <scope>NUCLEOTIDE SEQUENCE [LARGE SCALE GENOMIC DNA]</scope>
    <source>
        <strain evidence="1 2">YOKOZUNA-1</strain>
    </source>
</reference>
<accession>A0A1D1VX79</accession>
<evidence type="ECO:0000313" key="1">
    <source>
        <dbReference type="EMBL" id="GAV06047.1"/>
    </source>
</evidence>
<keyword evidence="2" id="KW-1185">Reference proteome</keyword>
<dbReference type="AlphaFoldDB" id="A0A1D1VX79"/>
<feature type="non-terminal residue" evidence="1">
    <location>
        <position position="1"/>
    </location>
</feature>
<evidence type="ECO:0000313" key="2">
    <source>
        <dbReference type="Proteomes" id="UP000186922"/>
    </source>
</evidence>
<proteinExistence type="predicted"/>
<gene>
    <name evidence="1" type="primary">RvY_16086-1</name>
    <name evidence="1" type="synonym">RvY_16086.1</name>
    <name evidence="1" type="ORF">RvY_16086</name>
</gene>
<comment type="caution">
    <text evidence="1">The sequence shown here is derived from an EMBL/GenBank/DDBJ whole genome shotgun (WGS) entry which is preliminary data.</text>
</comment>